<evidence type="ECO:0000256" key="2">
    <source>
        <dbReference type="ARBA" id="ARBA00022723"/>
    </source>
</evidence>
<dbReference type="InterPro" id="IPR051400">
    <property type="entry name" value="HAD-like_hydrolase"/>
</dbReference>
<keyword evidence="2" id="KW-0479">Metal-binding</keyword>
<evidence type="ECO:0000256" key="4">
    <source>
        <dbReference type="ARBA" id="ARBA00022842"/>
    </source>
</evidence>
<dbReference type="PANTHER" id="PTHR46470">
    <property type="entry name" value="N-ACYLNEURAMINATE-9-PHOSPHATASE"/>
    <property type="match status" value="1"/>
</dbReference>
<dbReference type="EMBL" id="JBEPMK010000002">
    <property type="protein sequence ID" value="MET3643967.1"/>
    <property type="molecule type" value="Genomic_DNA"/>
</dbReference>
<comment type="caution">
    <text evidence="5">The sequence shown here is derived from an EMBL/GenBank/DDBJ whole genome shotgun (WGS) entry which is preliminary data.</text>
</comment>
<dbReference type="InterPro" id="IPR023214">
    <property type="entry name" value="HAD_sf"/>
</dbReference>
<keyword evidence="4" id="KW-0460">Magnesium</keyword>
<dbReference type="GO" id="GO:0016787">
    <property type="term" value="F:hydrolase activity"/>
    <property type="evidence" value="ECO:0007669"/>
    <property type="project" value="UniProtKB-KW"/>
</dbReference>
<gene>
    <name evidence="5" type="ORF">ABID27_000589</name>
</gene>
<dbReference type="PANTHER" id="PTHR46470:SF2">
    <property type="entry name" value="GLYCERALDEHYDE 3-PHOSPHATE PHOSPHATASE"/>
    <property type="match status" value="1"/>
</dbReference>
<name>A0ABV2JJ86_9STRE</name>
<keyword evidence="3 5" id="KW-0378">Hydrolase</keyword>
<dbReference type="Pfam" id="PF13419">
    <property type="entry name" value="HAD_2"/>
    <property type="match status" value="1"/>
</dbReference>
<evidence type="ECO:0000256" key="1">
    <source>
        <dbReference type="ARBA" id="ARBA00001946"/>
    </source>
</evidence>
<reference evidence="5 6" key="1">
    <citation type="submission" date="2024-06" db="EMBL/GenBank/DDBJ databases">
        <title>Genomic Encyclopedia of Type Strains, Phase IV (KMG-IV): sequencing the most valuable type-strain genomes for metagenomic binning, comparative biology and taxonomic classification.</title>
        <authorList>
            <person name="Goeker M."/>
        </authorList>
    </citation>
    <scope>NUCLEOTIDE SEQUENCE [LARGE SCALE GENOMIC DNA]</scope>
    <source>
        <strain evidence="5 6">DSM 15349</strain>
    </source>
</reference>
<dbReference type="NCBIfam" id="TIGR01549">
    <property type="entry name" value="HAD-SF-IA-v1"/>
    <property type="match status" value="1"/>
</dbReference>
<accession>A0ABV2JJ86</accession>
<dbReference type="InterPro" id="IPR041492">
    <property type="entry name" value="HAD_2"/>
</dbReference>
<protein>
    <submittedName>
        <fullName evidence="5">Hydrolase of the HAD superfamily</fullName>
    </submittedName>
</protein>
<dbReference type="SUPFAM" id="SSF56784">
    <property type="entry name" value="HAD-like"/>
    <property type="match status" value="1"/>
</dbReference>
<dbReference type="Proteomes" id="UP001549055">
    <property type="component" value="Unassembled WGS sequence"/>
</dbReference>
<dbReference type="SFLD" id="SFLDG01129">
    <property type="entry name" value="C1.5:_HAD__Beta-PGM__Phosphata"/>
    <property type="match status" value="1"/>
</dbReference>
<comment type="cofactor">
    <cofactor evidence="1">
        <name>Mg(2+)</name>
        <dbReference type="ChEBI" id="CHEBI:18420"/>
    </cofactor>
</comment>
<dbReference type="InterPro" id="IPR023198">
    <property type="entry name" value="PGP-like_dom2"/>
</dbReference>
<keyword evidence="6" id="KW-1185">Reference proteome</keyword>
<proteinExistence type="predicted"/>
<dbReference type="RefSeq" id="WP_354280143.1">
    <property type="nucleotide sequence ID" value="NZ_JBEPMK010000002.1"/>
</dbReference>
<dbReference type="NCBIfam" id="TIGR01509">
    <property type="entry name" value="HAD-SF-IA-v3"/>
    <property type="match status" value="1"/>
</dbReference>
<sequence length="211" mass="24320">MKKWIFFDVGSTLVDERETYRLFSKRCVETLSSAGRVVTLDEFEEKLVEYSRKNQDPIRETWSYFTIAGVERPQWDHSTDCLYPDTKAVLEQLQRDYRLGVIANQKENLAERLENWGITDYFQLVLSSSAVGYNKPDVRIFSSALELAGILPQEAIYIGDRIDNDMIPAKKLGMTTIWLQAGLGKYNQEDSLYKVDWVVSSLTEVVDVLIK</sequence>
<dbReference type="Gene3D" id="3.40.50.1000">
    <property type="entry name" value="HAD superfamily/HAD-like"/>
    <property type="match status" value="1"/>
</dbReference>
<dbReference type="SFLD" id="SFLDS00003">
    <property type="entry name" value="Haloacid_Dehalogenase"/>
    <property type="match status" value="1"/>
</dbReference>
<organism evidence="5 6">
    <name type="scientific">Streptococcus gallinaceus</name>
    <dbReference type="NCBI Taxonomy" id="165758"/>
    <lineage>
        <taxon>Bacteria</taxon>
        <taxon>Bacillati</taxon>
        <taxon>Bacillota</taxon>
        <taxon>Bacilli</taxon>
        <taxon>Lactobacillales</taxon>
        <taxon>Streptococcaceae</taxon>
        <taxon>Streptococcus</taxon>
    </lineage>
</organism>
<evidence type="ECO:0000256" key="3">
    <source>
        <dbReference type="ARBA" id="ARBA00022801"/>
    </source>
</evidence>
<dbReference type="Gene3D" id="1.10.150.240">
    <property type="entry name" value="Putative phosphatase, domain 2"/>
    <property type="match status" value="1"/>
</dbReference>
<dbReference type="InterPro" id="IPR006439">
    <property type="entry name" value="HAD-SF_hydro_IA"/>
</dbReference>
<evidence type="ECO:0000313" key="6">
    <source>
        <dbReference type="Proteomes" id="UP001549055"/>
    </source>
</evidence>
<evidence type="ECO:0000313" key="5">
    <source>
        <dbReference type="EMBL" id="MET3643967.1"/>
    </source>
</evidence>
<dbReference type="InterPro" id="IPR036412">
    <property type="entry name" value="HAD-like_sf"/>
</dbReference>